<dbReference type="InterPro" id="IPR036513">
    <property type="entry name" value="STAS_dom_sf"/>
</dbReference>
<evidence type="ECO:0000313" key="2">
    <source>
        <dbReference type="EMBL" id="MBK1632430.1"/>
    </source>
</evidence>
<evidence type="ECO:0000259" key="1">
    <source>
        <dbReference type="Pfam" id="PF13466"/>
    </source>
</evidence>
<dbReference type="InterPro" id="IPR058548">
    <property type="entry name" value="MlaB-like_STAS"/>
</dbReference>
<accession>A0ABS1CKG8</accession>
<dbReference type="Gene3D" id="3.30.750.24">
    <property type="entry name" value="STAS domain"/>
    <property type="match status" value="1"/>
</dbReference>
<keyword evidence="3" id="KW-1185">Reference proteome</keyword>
<reference evidence="2 3" key="1">
    <citation type="journal article" date="2020" name="Microorganisms">
        <title>Osmotic Adaptation and Compatible Solute Biosynthesis of Phototrophic Bacteria as Revealed from Genome Analyses.</title>
        <authorList>
            <person name="Imhoff J.F."/>
            <person name="Rahn T."/>
            <person name="Kunzel S."/>
            <person name="Keller A."/>
            <person name="Neulinger S.C."/>
        </authorList>
    </citation>
    <scope>NUCLEOTIDE SEQUENCE [LARGE SCALE GENOMIC DNA]</scope>
    <source>
        <strain evidence="2 3">DSM 6210</strain>
    </source>
</reference>
<dbReference type="Proteomes" id="UP000748752">
    <property type="component" value="Unassembled WGS sequence"/>
</dbReference>
<sequence>MGRRRRQTAAQLTALGGGQWHLAGDLTLAAVGELAAERPTPGDDAQAVLDLGDVRQPSSAGVALLLEWQAALRAADADLVLRNVPPAMERLAALANVDALLGLGELRQSPQDTATPDGDGNGV</sequence>
<dbReference type="RefSeq" id="WP_200239971.1">
    <property type="nucleotide sequence ID" value="NZ_NRRV01000047.1"/>
</dbReference>
<evidence type="ECO:0000313" key="3">
    <source>
        <dbReference type="Proteomes" id="UP000748752"/>
    </source>
</evidence>
<protein>
    <recommendedName>
        <fullName evidence="1">MlaB-like STAS domain-containing protein</fullName>
    </recommendedName>
</protein>
<dbReference type="SUPFAM" id="SSF52091">
    <property type="entry name" value="SpoIIaa-like"/>
    <property type="match status" value="1"/>
</dbReference>
<organism evidence="2 3">
    <name type="scientific">Thiohalocapsa halophila</name>
    <dbReference type="NCBI Taxonomy" id="69359"/>
    <lineage>
        <taxon>Bacteria</taxon>
        <taxon>Pseudomonadati</taxon>
        <taxon>Pseudomonadota</taxon>
        <taxon>Gammaproteobacteria</taxon>
        <taxon>Chromatiales</taxon>
        <taxon>Chromatiaceae</taxon>
        <taxon>Thiohalocapsa</taxon>
    </lineage>
</organism>
<dbReference type="Pfam" id="PF13466">
    <property type="entry name" value="STAS_2"/>
    <property type="match status" value="1"/>
</dbReference>
<dbReference type="EMBL" id="NRRV01000047">
    <property type="protein sequence ID" value="MBK1632430.1"/>
    <property type="molecule type" value="Genomic_DNA"/>
</dbReference>
<proteinExistence type="predicted"/>
<comment type="caution">
    <text evidence="2">The sequence shown here is derived from an EMBL/GenBank/DDBJ whole genome shotgun (WGS) entry which is preliminary data.</text>
</comment>
<gene>
    <name evidence="2" type="ORF">CKO31_17125</name>
</gene>
<feature type="domain" description="MlaB-like STAS" evidence="1">
    <location>
        <begin position="21"/>
        <end position="98"/>
    </location>
</feature>
<name>A0ABS1CKG8_9GAMM</name>